<evidence type="ECO:0000256" key="1">
    <source>
        <dbReference type="ARBA" id="ARBA00022729"/>
    </source>
</evidence>
<proteinExistence type="predicted"/>
<accession>A0A545UJZ8</accession>
<evidence type="ECO:0000256" key="2">
    <source>
        <dbReference type="SAM" id="SignalP"/>
    </source>
</evidence>
<keyword evidence="5" id="KW-1185">Reference proteome</keyword>
<keyword evidence="1 2" id="KW-0732">Signal</keyword>
<name>A0A545UJZ8_9GAMM</name>
<dbReference type="RefSeq" id="WP_142891852.1">
    <property type="nucleotide sequence ID" value="NZ_ML660160.1"/>
</dbReference>
<organism evidence="4 5">
    <name type="scientific">Aliikangiella coralliicola</name>
    <dbReference type="NCBI Taxonomy" id="2592383"/>
    <lineage>
        <taxon>Bacteria</taxon>
        <taxon>Pseudomonadati</taxon>
        <taxon>Pseudomonadota</taxon>
        <taxon>Gammaproteobacteria</taxon>
        <taxon>Oceanospirillales</taxon>
        <taxon>Pleioneaceae</taxon>
        <taxon>Aliikangiella</taxon>
    </lineage>
</organism>
<dbReference type="GO" id="GO:0017089">
    <property type="term" value="F:glycolipid transfer activity"/>
    <property type="evidence" value="ECO:0007669"/>
    <property type="project" value="TreeGrafter"/>
</dbReference>
<dbReference type="InterPro" id="IPR005653">
    <property type="entry name" value="OstA-like_N"/>
</dbReference>
<dbReference type="AlphaFoldDB" id="A0A545UJZ8"/>
<dbReference type="PANTHER" id="PTHR36504:SF1">
    <property type="entry name" value="LIPOPOLYSACCHARIDE EXPORT SYSTEM PROTEIN LPTA"/>
    <property type="match status" value="1"/>
</dbReference>
<evidence type="ECO:0000313" key="5">
    <source>
        <dbReference type="Proteomes" id="UP000315439"/>
    </source>
</evidence>
<feature type="signal peptide" evidence="2">
    <location>
        <begin position="1"/>
        <end position="31"/>
    </location>
</feature>
<feature type="chain" id="PRO_5022174648" description="Organic solvent tolerance-like N-terminal domain-containing protein" evidence="2">
    <location>
        <begin position="32"/>
        <end position="238"/>
    </location>
</feature>
<dbReference type="InterPro" id="IPR052037">
    <property type="entry name" value="LPS_export_LptA"/>
</dbReference>
<comment type="caution">
    <text evidence="4">The sequence shown here is derived from an EMBL/GenBank/DDBJ whole genome shotgun (WGS) entry which is preliminary data.</text>
</comment>
<dbReference type="Proteomes" id="UP000315439">
    <property type="component" value="Unassembled WGS sequence"/>
</dbReference>
<dbReference type="GO" id="GO:0030288">
    <property type="term" value="C:outer membrane-bounded periplasmic space"/>
    <property type="evidence" value="ECO:0007669"/>
    <property type="project" value="TreeGrafter"/>
</dbReference>
<protein>
    <recommendedName>
        <fullName evidence="3">Organic solvent tolerance-like N-terminal domain-containing protein</fullName>
    </recommendedName>
</protein>
<dbReference type="GO" id="GO:0009279">
    <property type="term" value="C:cell outer membrane"/>
    <property type="evidence" value="ECO:0007669"/>
    <property type="project" value="TreeGrafter"/>
</dbReference>
<dbReference type="PANTHER" id="PTHR36504">
    <property type="entry name" value="LIPOPOLYSACCHARIDE EXPORT SYSTEM PROTEIN LPTA"/>
    <property type="match status" value="1"/>
</dbReference>
<sequence>MLLTNKPSRLLMARISAIGLLLFFQSNTAVSRESDWGITSESSVFDLANRVLRYTGNAKFTSENVRVAGNQIETNSKNRGETESIKISGHPAHFTFNDPSNKKIDFTAENINYVLKTESINARGNIELNLRENANNQVKISSQKLSFASLPSGLLTAYGNPLEVTISQPESTLKATASELVYNQKTQQFELTGKVKLTTERETIKAHKIHYNGETRVMQIPKSPNQQVEMTQNKKKEQ</sequence>
<dbReference type="EMBL" id="VIKS01000001">
    <property type="protein sequence ID" value="TQV89788.1"/>
    <property type="molecule type" value="Genomic_DNA"/>
</dbReference>
<feature type="domain" description="Organic solvent tolerance-like N-terminal" evidence="3">
    <location>
        <begin position="156"/>
        <end position="215"/>
    </location>
</feature>
<dbReference type="Pfam" id="PF03968">
    <property type="entry name" value="LptD_N"/>
    <property type="match status" value="2"/>
</dbReference>
<dbReference type="GO" id="GO:0015920">
    <property type="term" value="P:lipopolysaccharide transport"/>
    <property type="evidence" value="ECO:0007669"/>
    <property type="project" value="TreeGrafter"/>
</dbReference>
<evidence type="ECO:0000313" key="4">
    <source>
        <dbReference type="EMBL" id="TQV89788.1"/>
    </source>
</evidence>
<feature type="domain" description="Organic solvent tolerance-like N-terminal" evidence="3">
    <location>
        <begin position="38"/>
        <end position="141"/>
    </location>
</feature>
<dbReference type="Gene3D" id="2.60.450.10">
    <property type="entry name" value="Lipopolysaccharide (LPS) transport protein A like domain"/>
    <property type="match status" value="1"/>
</dbReference>
<evidence type="ECO:0000259" key="3">
    <source>
        <dbReference type="Pfam" id="PF03968"/>
    </source>
</evidence>
<gene>
    <name evidence="4" type="ORF">FLL46_02600</name>
</gene>
<reference evidence="4 5" key="1">
    <citation type="submission" date="2019-07" db="EMBL/GenBank/DDBJ databases">
        <title>Draft genome for Aliikangiella sp. M105.</title>
        <authorList>
            <person name="Wang G."/>
        </authorList>
    </citation>
    <scope>NUCLEOTIDE SEQUENCE [LARGE SCALE GENOMIC DNA]</scope>
    <source>
        <strain evidence="4 5">M105</strain>
    </source>
</reference>